<keyword evidence="2" id="KW-0472">Membrane</keyword>
<sequence length="131" mass="13803">MAITPLQLAHAYATLGNYGKFMPLHIVKSQKGLEAKQVLSKHNSAEVLEMLEAVTQPGGSAIRARVPGYRVGAKTGTSRKANAGGYSDEYVSLTAGLAPISHPRIAMVVVVNEPQGDEYYGGAVAAPVLVR</sequence>
<dbReference type="Gene3D" id="3.40.710.10">
    <property type="entry name" value="DD-peptidase/beta-lactamase superfamily"/>
    <property type="match status" value="1"/>
</dbReference>
<feature type="domain" description="Penicillin-binding protein transpeptidase" evidence="3">
    <location>
        <begin position="2"/>
        <end position="129"/>
    </location>
</feature>
<proteinExistence type="predicted"/>
<dbReference type="Pfam" id="PF00905">
    <property type="entry name" value="Transpeptidase"/>
    <property type="match status" value="1"/>
</dbReference>
<keyword evidence="4" id="KW-0132">Cell division</keyword>
<evidence type="ECO:0000256" key="1">
    <source>
        <dbReference type="ARBA" id="ARBA00004370"/>
    </source>
</evidence>
<dbReference type="Proteomes" id="UP000031670">
    <property type="component" value="Unassembled WGS sequence"/>
</dbReference>
<evidence type="ECO:0000256" key="2">
    <source>
        <dbReference type="ARBA" id="ARBA00023136"/>
    </source>
</evidence>
<dbReference type="GO" id="GO:0005886">
    <property type="term" value="C:plasma membrane"/>
    <property type="evidence" value="ECO:0007669"/>
    <property type="project" value="TreeGrafter"/>
</dbReference>
<dbReference type="Gene3D" id="3.30.450.330">
    <property type="match status" value="1"/>
</dbReference>
<dbReference type="PANTHER" id="PTHR30627">
    <property type="entry name" value="PEPTIDOGLYCAN D,D-TRANSPEPTIDASE"/>
    <property type="match status" value="1"/>
</dbReference>
<dbReference type="InterPro" id="IPR050515">
    <property type="entry name" value="Beta-lactam/transpept"/>
</dbReference>
<dbReference type="SUPFAM" id="SSF56601">
    <property type="entry name" value="beta-lactamase/transpeptidase-like"/>
    <property type="match status" value="1"/>
</dbReference>
<dbReference type="GO" id="GO:0071555">
    <property type="term" value="P:cell wall organization"/>
    <property type="evidence" value="ECO:0007669"/>
    <property type="project" value="TreeGrafter"/>
</dbReference>
<name>A0A0B8PHV5_9VIBR</name>
<dbReference type="PANTHER" id="PTHR30627:SF1">
    <property type="entry name" value="PEPTIDOGLYCAN D,D-TRANSPEPTIDASE FTSI"/>
    <property type="match status" value="1"/>
</dbReference>
<protein>
    <submittedName>
        <fullName evidence="4">Cell division protein ftsI</fullName>
    </submittedName>
</protein>
<keyword evidence="4" id="KW-0131">Cell cycle</keyword>
<comment type="caution">
    <text evidence="4">The sequence shown here is derived from an EMBL/GenBank/DDBJ whole genome shotgun (WGS) entry which is preliminary data.</text>
</comment>
<evidence type="ECO:0000313" key="5">
    <source>
        <dbReference type="Proteomes" id="UP000031670"/>
    </source>
</evidence>
<dbReference type="EMBL" id="BBSA01000006">
    <property type="protein sequence ID" value="GAM62663.1"/>
    <property type="molecule type" value="Genomic_DNA"/>
</dbReference>
<dbReference type="InterPro" id="IPR012338">
    <property type="entry name" value="Beta-lactam/transpept-like"/>
</dbReference>
<accession>A0A0B8PHV5</accession>
<comment type="subcellular location">
    <subcellularLocation>
        <location evidence="1">Membrane</location>
    </subcellularLocation>
</comment>
<dbReference type="AlphaFoldDB" id="A0A0B8PHV5"/>
<organism evidence="4 5">
    <name type="scientific">Vibrio ishigakensis</name>
    <dbReference type="NCBI Taxonomy" id="1481914"/>
    <lineage>
        <taxon>Bacteria</taxon>
        <taxon>Pseudomonadati</taxon>
        <taxon>Pseudomonadota</taxon>
        <taxon>Gammaproteobacteria</taxon>
        <taxon>Vibrionales</taxon>
        <taxon>Vibrionaceae</taxon>
        <taxon>Vibrio</taxon>
    </lineage>
</organism>
<dbReference type="GO" id="GO:0051301">
    <property type="term" value="P:cell division"/>
    <property type="evidence" value="ECO:0007669"/>
    <property type="project" value="UniProtKB-KW"/>
</dbReference>
<evidence type="ECO:0000259" key="3">
    <source>
        <dbReference type="Pfam" id="PF00905"/>
    </source>
</evidence>
<reference evidence="4 5" key="2">
    <citation type="submission" date="2015-01" db="EMBL/GenBank/DDBJ databases">
        <authorList>
            <consortium name="NBRP consortium"/>
            <person name="Sawabe T."/>
            <person name="Meirelles P."/>
            <person name="Feng G."/>
            <person name="Sayaka M."/>
            <person name="Hattori M."/>
            <person name="Ohkuma M."/>
        </authorList>
    </citation>
    <scope>NUCLEOTIDE SEQUENCE [LARGE SCALE GENOMIC DNA]</scope>
    <source>
        <strain evidence="4 5">JCM19232</strain>
    </source>
</reference>
<dbReference type="GO" id="GO:0008658">
    <property type="term" value="F:penicillin binding"/>
    <property type="evidence" value="ECO:0007669"/>
    <property type="project" value="InterPro"/>
</dbReference>
<dbReference type="InterPro" id="IPR001460">
    <property type="entry name" value="PCN-bd_Tpept"/>
</dbReference>
<reference evidence="4 5" key="1">
    <citation type="submission" date="2015-01" db="EMBL/GenBank/DDBJ databases">
        <title>Vibrio sp. C5 JCM 19232 whole genome shotgun sequence.</title>
        <authorList>
            <person name="Sawabe T."/>
            <person name="Meirelles P."/>
            <person name="Feng G."/>
            <person name="Sayaka M."/>
            <person name="Hattori M."/>
            <person name="Ohkuma M."/>
        </authorList>
    </citation>
    <scope>NUCLEOTIDE SEQUENCE [LARGE SCALE GENOMIC DNA]</scope>
    <source>
        <strain evidence="4 5">JCM19232</strain>
    </source>
</reference>
<evidence type="ECO:0000313" key="4">
    <source>
        <dbReference type="EMBL" id="GAM62663.1"/>
    </source>
</evidence>
<gene>
    <name evidence="4" type="ORF">JCM19232_1820</name>
</gene>